<feature type="compositionally biased region" description="Low complexity" evidence="1">
    <location>
        <begin position="135"/>
        <end position="156"/>
    </location>
</feature>
<sequence length="183" mass="19649">MLIQRLLILAVAVATVLLLGNWTYQDLARAKQDEAKGERHGKKHVTLRLSGDHGVPFSGVCSLGEKRREISGQTPRSFEFDPKGRELSCEISTQDTRGEELEVVLNGEGIRSVQQLGGAEGAVRLTYSGDGSFSSISSTSQMATGTTGSSSSADDATPGEDNLKGLADRIEQNVEDILERVMP</sequence>
<dbReference type="EMBL" id="CADCVF010000019">
    <property type="protein sequence ID" value="CAA9450490.1"/>
    <property type="molecule type" value="Genomic_DNA"/>
</dbReference>
<accession>A0A6J4QNZ9</accession>
<proteinExistence type="predicted"/>
<gene>
    <name evidence="2" type="ORF">AVDCRST_MAG58-761</name>
</gene>
<protein>
    <submittedName>
        <fullName evidence="2">Uncharacterized protein</fullName>
    </submittedName>
</protein>
<reference evidence="2" key="1">
    <citation type="submission" date="2020-02" db="EMBL/GenBank/DDBJ databases">
        <authorList>
            <person name="Meier V. D."/>
        </authorList>
    </citation>
    <scope>NUCLEOTIDE SEQUENCE</scope>
    <source>
        <strain evidence="2">AVDCRST_MAG58</strain>
    </source>
</reference>
<organism evidence="2">
    <name type="scientific">uncultured Rubrobacteraceae bacterium</name>
    <dbReference type="NCBI Taxonomy" id="349277"/>
    <lineage>
        <taxon>Bacteria</taxon>
        <taxon>Bacillati</taxon>
        <taxon>Actinomycetota</taxon>
        <taxon>Rubrobacteria</taxon>
        <taxon>Rubrobacterales</taxon>
        <taxon>Rubrobacteraceae</taxon>
        <taxon>environmental samples</taxon>
    </lineage>
</organism>
<dbReference type="AlphaFoldDB" id="A0A6J4QNZ9"/>
<evidence type="ECO:0000256" key="1">
    <source>
        <dbReference type="SAM" id="MobiDB-lite"/>
    </source>
</evidence>
<evidence type="ECO:0000313" key="2">
    <source>
        <dbReference type="EMBL" id="CAA9450490.1"/>
    </source>
</evidence>
<feature type="region of interest" description="Disordered" evidence="1">
    <location>
        <begin position="135"/>
        <end position="168"/>
    </location>
</feature>
<name>A0A6J4QNZ9_9ACTN</name>